<protein>
    <submittedName>
        <fullName evidence="2">Transmembrane protein</fullName>
    </submittedName>
</protein>
<keyword evidence="2" id="KW-0812">Transmembrane</keyword>
<dbReference type="AlphaFoldDB" id="A0AAV9ZXX5"/>
<dbReference type="Proteomes" id="UP001362999">
    <property type="component" value="Unassembled WGS sequence"/>
</dbReference>
<evidence type="ECO:0000259" key="1">
    <source>
        <dbReference type="Pfam" id="PF13349"/>
    </source>
</evidence>
<evidence type="ECO:0000313" key="2">
    <source>
        <dbReference type="EMBL" id="KAK6995916.1"/>
    </source>
</evidence>
<organism evidence="2 3">
    <name type="scientific">Favolaschia claudopus</name>
    <dbReference type="NCBI Taxonomy" id="2862362"/>
    <lineage>
        <taxon>Eukaryota</taxon>
        <taxon>Fungi</taxon>
        <taxon>Dikarya</taxon>
        <taxon>Basidiomycota</taxon>
        <taxon>Agaricomycotina</taxon>
        <taxon>Agaricomycetes</taxon>
        <taxon>Agaricomycetidae</taxon>
        <taxon>Agaricales</taxon>
        <taxon>Marasmiineae</taxon>
        <taxon>Mycenaceae</taxon>
        <taxon>Favolaschia</taxon>
    </lineage>
</organism>
<keyword evidence="3" id="KW-1185">Reference proteome</keyword>
<dbReference type="Pfam" id="PF13349">
    <property type="entry name" value="DUF4097"/>
    <property type="match status" value="1"/>
</dbReference>
<feature type="domain" description="DUF4097" evidence="1">
    <location>
        <begin position="208"/>
        <end position="296"/>
    </location>
</feature>
<keyword evidence="2" id="KW-0472">Membrane</keyword>
<comment type="caution">
    <text evidence="2">The sequence shown here is derived from an EMBL/GenBank/DDBJ whole genome shotgun (WGS) entry which is preliminary data.</text>
</comment>
<dbReference type="InterPro" id="IPR025164">
    <property type="entry name" value="Toastrack_DUF4097"/>
</dbReference>
<accession>A0AAV9ZXX5</accession>
<sequence length="448" mass="47977">MSDSKEHYLPQYTAVDAQEERPRRSPLRRFALGFLLAFGIWASLKAIASSRPLSSYRPPCQVGYSWVVPSSITLGQCLESDDSLSMLDGTTSADAVFNIPLNADSTIHLSHQHLSRWFGSVSALSGTLHITSSSQLENDKARIIIERGSRVKACRLTGKNGETGVGLIRGLTSSSSPVKLTLVLPQTGTPLQLKGILVDLPNFALNIGDLKDVANFESAIFKTSNSPVIVESLTAEHTQLQTSNAHINIDNLVSSDLRIETSDGGISGTYNSSGTLHLTTSNAPIRVTVNLEHESSSTPPKVVMRTSNELRTSEIDAKVNLYATGDDSNTTSPGTFTISALTSNGPLSLGVPTSPGNSALRLAARTSNRPAEVKLHSAYQGAFAVRTSNEEAGVHRVDGGDGRKVELREGEGEGGGKMVRGYVYMAEENRELGRVRVVSSNAPVDLYI</sequence>
<evidence type="ECO:0000313" key="3">
    <source>
        <dbReference type="Proteomes" id="UP001362999"/>
    </source>
</evidence>
<dbReference type="EMBL" id="JAWWNJ010000100">
    <property type="protein sequence ID" value="KAK6995916.1"/>
    <property type="molecule type" value="Genomic_DNA"/>
</dbReference>
<name>A0AAV9ZXX5_9AGAR</name>
<proteinExistence type="predicted"/>
<gene>
    <name evidence="2" type="ORF">R3P38DRAFT_3222844</name>
</gene>
<reference evidence="2 3" key="1">
    <citation type="journal article" date="2024" name="J Genomics">
        <title>Draft genome sequencing and assembly of Favolaschia claudopus CIRM-BRFM 2984 isolated from oak limbs.</title>
        <authorList>
            <person name="Navarro D."/>
            <person name="Drula E."/>
            <person name="Chaduli D."/>
            <person name="Cazenave R."/>
            <person name="Ahrendt S."/>
            <person name="Wang J."/>
            <person name="Lipzen A."/>
            <person name="Daum C."/>
            <person name="Barry K."/>
            <person name="Grigoriev I.V."/>
            <person name="Favel A."/>
            <person name="Rosso M.N."/>
            <person name="Martin F."/>
        </authorList>
    </citation>
    <scope>NUCLEOTIDE SEQUENCE [LARGE SCALE GENOMIC DNA]</scope>
    <source>
        <strain evidence="2 3">CIRM-BRFM 2984</strain>
    </source>
</reference>